<dbReference type="InterPro" id="IPR049039">
    <property type="entry name" value="RMD1-3_a_helical_rpt"/>
</dbReference>
<feature type="transmembrane region" description="Helical" evidence="9">
    <location>
        <begin position="38"/>
        <end position="57"/>
    </location>
</feature>
<accession>A0AAJ7SGI4</accession>
<evidence type="ECO:0000256" key="1">
    <source>
        <dbReference type="ARBA" id="ARBA00004245"/>
    </source>
</evidence>
<dbReference type="KEGG" id="goe:100901365"/>
<dbReference type="GO" id="GO:0005739">
    <property type="term" value="C:mitochondrion"/>
    <property type="evidence" value="ECO:0007669"/>
    <property type="project" value="TreeGrafter"/>
</dbReference>
<evidence type="ECO:0000256" key="6">
    <source>
        <dbReference type="ARBA" id="ARBA00023212"/>
    </source>
</evidence>
<dbReference type="GO" id="GO:0097431">
    <property type="term" value="C:mitotic spindle pole"/>
    <property type="evidence" value="ECO:0007669"/>
    <property type="project" value="TreeGrafter"/>
</dbReference>
<keyword evidence="9" id="KW-0472">Membrane</keyword>
<dbReference type="InterPro" id="IPR011990">
    <property type="entry name" value="TPR-like_helical_dom_sf"/>
</dbReference>
<evidence type="ECO:0000256" key="8">
    <source>
        <dbReference type="ARBA" id="ARBA00041958"/>
    </source>
</evidence>
<dbReference type="Pfam" id="PF21033">
    <property type="entry name" value="RMD1-3"/>
    <property type="match status" value="1"/>
</dbReference>
<keyword evidence="9" id="KW-0812">Transmembrane</keyword>
<comment type="subcellular location">
    <subcellularLocation>
        <location evidence="1">Cytoplasm</location>
        <location evidence="1">Cytoskeleton</location>
    </subcellularLocation>
</comment>
<evidence type="ECO:0000256" key="3">
    <source>
        <dbReference type="ARBA" id="ARBA00022490"/>
    </source>
</evidence>
<dbReference type="Proteomes" id="UP000694867">
    <property type="component" value="Unplaced"/>
</dbReference>
<keyword evidence="4" id="KW-0677">Repeat</keyword>
<evidence type="ECO:0000256" key="7">
    <source>
        <dbReference type="ARBA" id="ARBA00039966"/>
    </source>
</evidence>
<dbReference type="PANTHER" id="PTHR16056:SF16">
    <property type="entry name" value="REGULATOR OF MICROTUBULE DYNAMICS PROTEIN 1"/>
    <property type="match status" value="1"/>
</dbReference>
<evidence type="ECO:0000256" key="9">
    <source>
        <dbReference type="SAM" id="Phobius"/>
    </source>
</evidence>
<dbReference type="GO" id="GO:0008017">
    <property type="term" value="F:microtubule binding"/>
    <property type="evidence" value="ECO:0007669"/>
    <property type="project" value="TreeGrafter"/>
</dbReference>
<organism evidence="10 11">
    <name type="scientific">Galendromus occidentalis</name>
    <name type="common">western predatory mite</name>
    <dbReference type="NCBI Taxonomy" id="34638"/>
    <lineage>
        <taxon>Eukaryota</taxon>
        <taxon>Metazoa</taxon>
        <taxon>Ecdysozoa</taxon>
        <taxon>Arthropoda</taxon>
        <taxon>Chelicerata</taxon>
        <taxon>Arachnida</taxon>
        <taxon>Acari</taxon>
        <taxon>Parasitiformes</taxon>
        <taxon>Mesostigmata</taxon>
        <taxon>Gamasina</taxon>
        <taxon>Phytoseioidea</taxon>
        <taxon>Phytoseiidae</taxon>
        <taxon>Typhlodrominae</taxon>
        <taxon>Galendromus</taxon>
    </lineage>
</organism>
<keyword evidence="6" id="KW-0206">Cytoskeleton</keyword>
<proteinExistence type="predicted"/>
<dbReference type="PANTHER" id="PTHR16056">
    <property type="entry name" value="REGULATOR OF MICROTUBULE DYNAMICS PROTEIN"/>
    <property type="match status" value="1"/>
</dbReference>
<dbReference type="SUPFAM" id="SSF48452">
    <property type="entry name" value="TPR-like"/>
    <property type="match status" value="1"/>
</dbReference>
<dbReference type="GO" id="GO:0005876">
    <property type="term" value="C:spindle microtubule"/>
    <property type="evidence" value="ECO:0007669"/>
    <property type="project" value="TreeGrafter"/>
</dbReference>
<dbReference type="Gene3D" id="1.25.40.10">
    <property type="entry name" value="Tetratricopeptide repeat domain"/>
    <property type="match status" value="1"/>
</dbReference>
<keyword evidence="9" id="KW-1133">Transmembrane helix</keyword>
<evidence type="ECO:0000256" key="4">
    <source>
        <dbReference type="ARBA" id="ARBA00022737"/>
    </source>
</evidence>
<gene>
    <name evidence="11" type="primary">LOC100901365</name>
</gene>
<reference evidence="11" key="1">
    <citation type="submission" date="2025-08" db="UniProtKB">
        <authorList>
            <consortium name="RefSeq"/>
        </authorList>
    </citation>
    <scope>IDENTIFICATION</scope>
</reference>
<evidence type="ECO:0000256" key="5">
    <source>
        <dbReference type="ARBA" id="ARBA00022803"/>
    </source>
</evidence>
<sequence length="413" mass="46656">MINRLIDPASEGLILRPTKTRNPSQESMDHLLRDRGSLVAALGAGVVVGISGIYMYYRLNKTMSREIGHLAGTIDNLKREIVDLRVREELLEAAAKDKLIKRTVRRVPQSMRARPTVDSPASSSSATNYVTASEATLVNGVLSDDDDEEFFDFSDDDNNSLDADNEEVLTSSSLTGDRWIEVIDGRLDDAKFDKQELFVQMKIKKGDYVRHPGYLWRLAKSAHFAGIVVQSAGDIARKRELAFEAHKYASEALQLAPEDPECHKWYAIAVGSLSEFVGTQQKIQNGYEFKKHVDCAIKLKPQDPTLHHMLGRWCYEVAQLSWVERKLASTLYATPPQASLLEARTHLLEAERLKPNWKENMLYIAKTFIGETNYAPAISWIDRAVAVQAETEGDRVAHKQLETLRQTYSKYRE</sequence>
<keyword evidence="3" id="KW-0963">Cytoplasm</keyword>
<dbReference type="GeneID" id="100901365"/>
<evidence type="ECO:0000313" key="10">
    <source>
        <dbReference type="Proteomes" id="UP000694867"/>
    </source>
</evidence>
<dbReference type="RefSeq" id="XP_028968257.1">
    <property type="nucleotide sequence ID" value="XM_029112424.1"/>
</dbReference>
<comment type="subunit">
    <text evidence="2">Interacts with microtubules.</text>
</comment>
<keyword evidence="5" id="KW-0802">TPR repeat</keyword>
<keyword evidence="10" id="KW-1185">Reference proteome</keyword>
<name>A0AAJ7SGI4_9ACAR</name>
<evidence type="ECO:0000256" key="2">
    <source>
        <dbReference type="ARBA" id="ARBA00011375"/>
    </source>
</evidence>
<protein>
    <recommendedName>
        <fullName evidence="7">Regulator of microtubule dynamics protein 1</fullName>
    </recommendedName>
    <alternativeName>
        <fullName evidence="8">Protein FAM82B</fullName>
    </alternativeName>
</protein>
<evidence type="ECO:0000313" key="11">
    <source>
        <dbReference type="RefSeq" id="XP_028968257.1"/>
    </source>
</evidence>
<dbReference type="AlphaFoldDB" id="A0AAJ7SGI4"/>